<name>A0ABV6HME8_9SPHI</name>
<dbReference type="InterPro" id="IPR011682">
    <property type="entry name" value="Glyco_hydro_38_C"/>
</dbReference>
<organism evidence="4 5">
    <name type="scientific">Olivibacter oleidegradans</name>
    <dbReference type="NCBI Taxonomy" id="760123"/>
    <lineage>
        <taxon>Bacteria</taxon>
        <taxon>Pseudomonadati</taxon>
        <taxon>Bacteroidota</taxon>
        <taxon>Sphingobacteriia</taxon>
        <taxon>Sphingobacteriales</taxon>
        <taxon>Sphingobacteriaceae</taxon>
        <taxon>Olivibacter</taxon>
    </lineage>
</organism>
<dbReference type="GO" id="GO:0016787">
    <property type="term" value="F:hydrolase activity"/>
    <property type="evidence" value="ECO:0007669"/>
    <property type="project" value="UniProtKB-KW"/>
</dbReference>
<feature type="domain" description="Glycoside hydrolase family 38 N-terminal" evidence="2">
    <location>
        <begin position="65"/>
        <end position="196"/>
    </location>
</feature>
<keyword evidence="1" id="KW-0732">Signal</keyword>
<keyword evidence="5" id="KW-1185">Reference proteome</keyword>
<dbReference type="InterPro" id="IPR027291">
    <property type="entry name" value="Glyco_hydro_38_N_sf"/>
</dbReference>
<dbReference type="Gene3D" id="2.70.98.30">
    <property type="entry name" value="Golgi alpha-mannosidase II, domain 4"/>
    <property type="match status" value="1"/>
</dbReference>
<dbReference type="InterPro" id="IPR011013">
    <property type="entry name" value="Gal_mutarotase_sf_dom"/>
</dbReference>
<proteinExistence type="predicted"/>
<feature type="signal peptide" evidence="1">
    <location>
        <begin position="1"/>
        <end position="26"/>
    </location>
</feature>
<evidence type="ECO:0000259" key="2">
    <source>
        <dbReference type="Pfam" id="PF01074"/>
    </source>
</evidence>
<gene>
    <name evidence="4" type="ORF">ACFFI0_17250</name>
</gene>
<dbReference type="EMBL" id="JBHLWO010000002">
    <property type="protein sequence ID" value="MFC0320074.1"/>
    <property type="molecule type" value="Genomic_DNA"/>
</dbReference>
<dbReference type="PANTHER" id="PTHR46017:SF1">
    <property type="entry name" value="ALPHA-MANNOSIDASE 2C1"/>
    <property type="match status" value="1"/>
</dbReference>
<dbReference type="RefSeq" id="WP_130855337.1">
    <property type="nucleotide sequence ID" value="NZ_JBHLWO010000002.1"/>
</dbReference>
<dbReference type="Pfam" id="PF01074">
    <property type="entry name" value="Glyco_hydro_38N"/>
    <property type="match status" value="1"/>
</dbReference>
<feature type="domain" description="Glycosyl hydrolase family 38 C-terminal" evidence="3">
    <location>
        <begin position="533"/>
        <end position="686"/>
    </location>
</feature>
<reference evidence="4 5" key="1">
    <citation type="submission" date="2024-09" db="EMBL/GenBank/DDBJ databases">
        <authorList>
            <person name="Sun Q."/>
            <person name="Mori K."/>
        </authorList>
    </citation>
    <scope>NUCLEOTIDE SEQUENCE [LARGE SCALE GENOMIC DNA]</scope>
    <source>
        <strain evidence="4 5">CCM 7765</strain>
    </source>
</reference>
<sequence>MQKKKLNTAFLVGVFLLNGLVVQAQKAYFADGYHGGKWGHFPPKYTSFMVNQLLQHPDWKLNLEIEPVTWDWVKEVDPYGYQQFVALMQDQSSSGRMEYVNPAYGQAYLYNISGESIIRQFTYGMELLRKHFPTIRFDTYASEEPCFTSALPQILKSFGFKYASLKNPNTCWGGYTRAYGREAVNWLGPDGTTIPTIPRYAIEALKPGSTWETIASYNSKRFIKAALDAGIEHPIGMCLQDAGWTNGPWLGKNKGDYQPTEYVTWRHYFQQVSTNRILENWQLSQEDIQVSLVWGAQVLQRIAQRVRKAEQHLLMAEKWAAMDHLWRGKEWPEFGFRKAWYPLLLAQHHDCWIVPYNKVDSTDWAGKVKLWTDTTMEVADSVMSLEAKESLSSSSFMVRNVLPYRRRGVVDYRFANSKIDTGLVVVDADGHQVTTQWSRRKEALHLLFEVNVPAMGEARYQLKEKQYKPRSFAHLSWRGDELLVETDKHLLCLNANLGGVIRSLKLKDLGDKEWVDTSAFKGFNELRGFFYDEQRFRSSTENKANITVLEQGPLHLRLAVTGKIANHDFLQEICLTKGEPRLDIRLKIDWNGQAHIGQFNDEELRFENRKKAFYNDQFKLLVLFPTQLEEQRIAKNAPFDVTQSRLDNTFFSSWDSIKNNVVLDWVDVTDRQEQYGLALFTDHTTSYAHGERHPLALNVQYVGKGLWGRNYYLDGPTELNYSLLPHRGNWEKADLWQVSDVLANPLKLTSTQQIVEKERSLLDFSKPGYQLTALRWDEDDLLLRIFNAAGDEGPLRIDLKLPIHRAQLEDLNKVTIEELEIKRDANAAKLEIQMPRFGFRTLRIKMK</sequence>
<dbReference type="SUPFAM" id="SSF88713">
    <property type="entry name" value="Glycoside hydrolase/deacetylase"/>
    <property type="match status" value="1"/>
</dbReference>
<evidence type="ECO:0000259" key="3">
    <source>
        <dbReference type="Pfam" id="PF07748"/>
    </source>
</evidence>
<dbReference type="Gene3D" id="3.20.110.10">
    <property type="entry name" value="Glycoside hydrolase 38, N terminal domain"/>
    <property type="match status" value="1"/>
</dbReference>
<dbReference type="SUPFAM" id="SSF74650">
    <property type="entry name" value="Galactose mutarotase-like"/>
    <property type="match status" value="1"/>
</dbReference>
<feature type="chain" id="PRO_5046751571" evidence="1">
    <location>
        <begin position="27"/>
        <end position="847"/>
    </location>
</feature>
<dbReference type="PANTHER" id="PTHR46017">
    <property type="entry name" value="ALPHA-MANNOSIDASE 2C1"/>
    <property type="match status" value="1"/>
</dbReference>
<evidence type="ECO:0000313" key="5">
    <source>
        <dbReference type="Proteomes" id="UP001589774"/>
    </source>
</evidence>
<evidence type="ECO:0000256" key="1">
    <source>
        <dbReference type="SAM" id="SignalP"/>
    </source>
</evidence>
<dbReference type="Proteomes" id="UP001589774">
    <property type="component" value="Unassembled WGS sequence"/>
</dbReference>
<evidence type="ECO:0000313" key="4">
    <source>
        <dbReference type="EMBL" id="MFC0320074.1"/>
    </source>
</evidence>
<dbReference type="InterPro" id="IPR011330">
    <property type="entry name" value="Glyco_hydro/deAcase_b/a-brl"/>
</dbReference>
<comment type="caution">
    <text evidence="4">The sequence shown here is derived from an EMBL/GenBank/DDBJ whole genome shotgun (WGS) entry which is preliminary data.</text>
</comment>
<keyword evidence="4" id="KW-0378">Hydrolase</keyword>
<protein>
    <submittedName>
        <fullName evidence="4">Glycoside hydrolase family 38 C-terminal domain-containing protein</fullName>
    </submittedName>
</protein>
<accession>A0ABV6HME8</accession>
<dbReference type="InterPro" id="IPR000602">
    <property type="entry name" value="Glyco_hydro_38_N"/>
</dbReference>
<dbReference type="Pfam" id="PF07748">
    <property type="entry name" value="Glyco_hydro_38C"/>
    <property type="match status" value="1"/>
</dbReference>